<feature type="domain" description="Heterokaryon incompatibility" evidence="1">
    <location>
        <begin position="22"/>
        <end position="102"/>
    </location>
</feature>
<evidence type="ECO:0000259" key="1">
    <source>
        <dbReference type="Pfam" id="PF06985"/>
    </source>
</evidence>
<dbReference type="InterPro" id="IPR010730">
    <property type="entry name" value="HET"/>
</dbReference>
<comment type="caution">
    <text evidence="2">The sequence shown here is derived from an EMBL/GenBank/DDBJ whole genome shotgun (WGS) entry which is preliminary data.</text>
</comment>
<dbReference type="Proteomes" id="UP001287356">
    <property type="component" value="Unassembled WGS sequence"/>
</dbReference>
<keyword evidence="3" id="KW-1185">Reference proteome</keyword>
<proteinExistence type="predicted"/>
<dbReference type="Pfam" id="PF06985">
    <property type="entry name" value="HET"/>
    <property type="match status" value="1"/>
</dbReference>
<protein>
    <submittedName>
        <fullName evidence="2">Heterokaryon incompatibility protein-domain-containing protein</fullName>
    </submittedName>
</protein>
<sequence length="103" mass="11778">MRLVDTKNLKLEEFVGDNVPKYAILSHTWDSEELSFSDTSNLDEAMRKSGFAKFESSCAKVYKLGLEWLWIDTCCIDRSSSAELSEAINSMHRWYQASEVCLA</sequence>
<dbReference type="AlphaFoldDB" id="A0AAE0NFG1"/>
<organism evidence="2 3">
    <name type="scientific">Lasiosphaeria ovina</name>
    <dbReference type="NCBI Taxonomy" id="92902"/>
    <lineage>
        <taxon>Eukaryota</taxon>
        <taxon>Fungi</taxon>
        <taxon>Dikarya</taxon>
        <taxon>Ascomycota</taxon>
        <taxon>Pezizomycotina</taxon>
        <taxon>Sordariomycetes</taxon>
        <taxon>Sordariomycetidae</taxon>
        <taxon>Sordariales</taxon>
        <taxon>Lasiosphaeriaceae</taxon>
        <taxon>Lasiosphaeria</taxon>
    </lineage>
</organism>
<evidence type="ECO:0000313" key="2">
    <source>
        <dbReference type="EMBL" id="KAK3380532.1"/>
    </source>
</evidence>
<accession>A0AAE0NFG1</accession>
<reference evidence="2" key="1">
    <citation type="journal article" date="2023" name="Mol. Phylogenet. Evol.">
        <title>Genome-scale phylogeny and comparative genomics of the fungal order Sordariales.</title>
        <authorList>
            <person name="Hensen N."/>
            <person name="Bonometti L."/>
            <person name="Westerberg I."/>
            <person name="Brannstrom I.O."/>
            <person name="Guillou S."/>
            <person name="Cros-Aarteil S."/>
            <person name="Calhoun S."/>
            <person name="Haridas S."/>
            <person name="Kuo A."/>
            <person name="Mondo S."/>
            <person name="Pangilinan J."/>
            <person name="Riley R."/>
            <person name="LaButti K."/>
            <person name="Andreopoulos B."/>
            <person name="Lipzen A."/>
            <person name="Chen C."/>
            <person name="Yan M."/>
            <person name="Daum C."/>
            <person name="Ng V."/>
            <person name="Clum A."/>
            <person name="Steindorff A."/>
            <person name="Ohm R.A."/>
            <person name="Martin F."/>
            <person name="Silar P."/>
            <person name="Natvig D.O."/>
            <person name="Lalanne C."/>
            <person name="Gautier V."/>
            <person name="Ament-Velasquez S.L."/>
            <person name="Kruys A."/>
            <person name="Hutchinson M.I."/>
            <person name="Powell A.J."/>
            <person name="Barry K."/>
            <person name="Miller A.N."/>
            <person name="Grigoriev I.V."/>
            <person name="Debuchy R."/>
            <person name="Gladieux P."/>
            <person name="Hiltunen Thoren M."/>
            <person name="Johannesson H."/>
        </authorList>
    </citation>
    <scope>NUCLEOTIDE SEQUENCE</scope>
    <source>
        <strain evidence="2">CBS 958.72</strain>
    </source>
</reference>
<reference evidence="2" key="2">
    <citation type="submission" date="2023-06" db="EMBL/GenBank/DDBJ databases">
        <authorList>
            <consortium name="Lawrence Berkeley National Laboratory"/>
            <person name="Haridas S."/>
            <person name="Hensen N."/>
            <person name="Bonometti L."/>
            <person name="Westerberg I."/>
            <person name="Brannstrom I.O."/>
            <person name="Guillou S."/>
            <person name="Cros-Aarteil S."/>
            <person name="Calhoun S."/>
            <person name="Kuo A."/>
            <person name="Mondo S."/>
            <person name="Pangilinan J."/>
            <person name="Riley R."/>
            <person name="Labutti K."/>
            <person name="Andreopoulos B."/>
            <person name="Lipzen A."/>
            <person name="Chen C."/>
            <person name="Yanf M."/>
            <person name="Daum C."/>
            <person name="Ng V."/>
            <person name="Clum A."/>
            <person name="Steindorff A."/>
            <person name="Ohm R."/>
            <person name="Martin F."/>
            <person name="Silar P."/>
            <person name="Natvig D."/>
            <person name="Lalanne C."/>
            <person name="Gautier V."/>
            <person name="Ament-Velasquez S.L."/>
            <person name="Kruys A."/>
            <person name="Hutchinson M.I."/>
            <person name="Powell A.J."/>
            <person name="Barry K."/>
            <person name="Miller A.N."/>
            <person name="Grigoriev I.V."/>
            <person name="Debuchy R."/>
            <person name="Gladieux P."/>
            <person name="Thoren M.H."/>
            <person name="Johannesson H."/>
        </authorList>
    </citation>
    <scope>NUCLEOTIDE SEQUENCE</scope>
    <source>
        <strain evidence="2">CBS 958.72</strain>
    </source>
</reference>
<name>A0AAE0NFG1_9PEZI</name>
<evidence type="ECO:0000313" key="3">
    <source>
        <dbReference type="Proteomes" id="UP001287356"/>
    </source>
</evidence>
<gene>
    <name evidence="2" type="ORF">B0T24DRAFT_196756</name>
</gene>
<dbReference type="EMBL" id="JAULSN010000002">
    <property type="protein sequence ID" value="KAK3380532.1"/>
    <property type="molecule type" value="Genomic_DNA"/>
</dbReference>
<dbReference type="PANTHER" id="PTHR10622:SF10">
    <property type="entry name" value="HET DOMAIN-CONTAINING PROTEIN"/>
    <property type="match status" value="1"/>
</dbReference>
<dbReference type="PANTHER" id="PTHR10622">
    <property type="entry name" value="HET DOMAIN-CONTAINING PROTEIN"/>
    <property type="match status" value="1"/>
</dbReference>